<evidence type="ECO:0000313" key="3">
    <source>
        <dbReference type="Proteomes" id="UP000708208"/>
    </source>
</evidence>
<gene>
    <name evidence="2" type="ORF">AFUS01_LOCUS6979</name>
</gene>
<proteinExistence type="predicted"/>
<protein>
    <submittedName>
        <fullName evidence="2">Uncharacterized protein</fullName>
    </submittedName>
</protein>
<accession>A0A8J2JC58</accession>
<feature type="region of interest" description="Disordered" evidence="1">
    <location>
        <begin position="27"/>
        <end position="64"/>
    </location>
</feature>
<dbReference type="EMBL" id="CAJVCH010046539">
    <property type="protein sequence ID" value="CAG7717523.1"/>
    <property type="molecule type" value="Genomic_DNA"/>
</dbReference>
<evidence type="ECO:0000256" key="1">
    <source>
        <dbReference type="SAM" id="MobiDB-lite"/>
    </source>
</evidence>
<dbReference type="Proteomes" id="UP000708208">
    <property type="component" value="Unassembled WGS sequence"/>
</dbReference>
<feature type="non-terminal residue" evidence="2">
    <location>
        <position position="1"/>
    </location>
</feature>
<sequence>KNLEQNSFLGKVLRKFVTVALQGVVVSGPNKDSSEKKERRKKKANPNESNDEKLNRFMLLETTD</sequence>
<comment type="caution">
    <text evidence="2">The sequence shown here is derived from an EMBL/GenBank/DDBJ whole genome shotgun (WGS) entry which is preliminary data.</text>
</comment>
<evidence type="ECO:0000313" key="2">
    <source>
        <dbReference type="EMBL" id="CAG7717523.1"/>
    </source>
</evidence>
<keyword evidence="3" id="KW-1185">Reference proteome</keyword>
<organism evidence="2 3">
    <name type="scientific">Allacma fusca</name>
    <dbReference type="NCBI Taxonomy" id="39272"/>
    <lineage>
        <taxon>Eukaryota</taxon>
        <taxon>Metazoa</taxon>
        <taxon>Ecdysozoa</taxon>
        <taxon>Arthropoda</taxon>
        <taxon>Hexapoda</taxon>
        <taxon>Collembola</taxon>
        <taxon>Symphypleona</taxon>
        <taxon>Sminthuridae</taxon>
        <taxon>Allacma</taxon>
    </lineage>
</organism>
<dbReference type="AlphaFoldDB" id="A0A8J2JC58"/>
<name>A0A8J2JC58_9HEXA</name>
<reference evidence="2" key="1">
    <citation type="submission" date="2021-06" db="EMBL/GenBank/DDBJ databases">
        <authorList>
            <person name="Hodson N. C."/>
            <person name="Mongue J. A."/>
            <person name="Jaron S. K."/>
        </authorList>
    </citation>
    <scope>NUCLEOTIDE SEQUENCE</scope>
</reference>